<comment type="subcellular location">
    <subcellularLocation>
        <location evidence="1">Lateral cell membrane</location>
        <topology evidence="1">Single-pass type I membrane protein</topology>
    </subcellularLocation>
</comment>
<evidence type="ECO:0000256" key="8">
    <source>
        <dbReference type="ARBA" id="ARBA00022989"/>
    </source>
</evidence>
<evidence type="ECO:0000256" key="6">
    <source>
        <dbReference type="ARBA" id="ARBA00022729"/>
    </source>
</evidence>
<organism evidence="17 18">
    <name type="scientific">Anser cygnoides</name>
    <name type="common">Swan goose</name>
    <dbReference type="NCBI Taxonomy" id="8845"/>
    <lineage>
        <taxon>Eukaryota</taxon>
        <taxon>Metazoa</taxon>
        <taxon>Chordata</taxon>
        <taxon>Craniata</taxon>
        <taxon>Vertebrata</taxon>
        <taxon>Euteleostomi</taxon>
        <taxon>Archelosauria</taxon>
        <taxon>Archosauria</taxon>
        <taxon>Dinosauria</taxon>
        <taxon>Saurischia</taxon>
        <taxon>Theropoda</taxon>
        <taxon>Coelurosauria</taxon>
        <taxon>Aves</taxon>
        <taxon>Neognathae</taxon>
        <taxon>Galloanserae</taxon>
        <taxon>Anseriformes</taxon>
        <taxon>Anatidae</taxon>
        <taxon>Anserinae</taxon>
        <taxon>Anser</taxon>
    </lineage>
</organism>
<dbReference type="InterPro" id="IPR043406">
    <property type="entry name" value="EPCAM/Trop-2"/>
</dbReference>
<dbReference type="Gene3D" id="4.10.800.10">
    <property type="entry name" value="Thyroglobulin type-1"/>
    <property type="match status" value="1"/>
</dbReference>
<dbReference type="CDD" id="cd00191">
    <property type="entry name" value="TY"/>
    <property type="match status" value="1"/>
</dbReference>
<evidence type="ECO:0000256" key="10">
    <source>
        <dbReference type="ARBA" id="ARBA00023157"/>
    </source>
</evidence>
<feature type="domain" description="Thyroglobulin type-1" evidence="16">
    <location>
        <begin position="317"/>
        <end position="389"/>
    </location>
</feature>
<dbReference type="GO" id="GO:0005923">
    <property type="term" value="C:bicellular tight junction"/>
    <property type="evidence" value="ECO:0007669"/>
    <property type="project" value="TreeGrafter"/>
</dbReference>
<evidence type="ECO:0000256" key="4">
    <source>
        <dbReference type="ARBA" id="ARBA00022475"/>
    </source>
</evidence>
<dbReference type="InterPro" id="IPR000716">
    <property type="entry name" value="Thyroglobulin_1"/>
</dbReference>
<evidence type="ECO:0000259" key="16">
    <source>
        <dbReference type="PROSITE" id="PS51162"/>
    </source>
</evidence>
<protein>
    <recommendedName>
        <fullName evidence="3">Epithelial cell adhesion molecule</fullName>
    </recommendedName>
    <alternativeName>
        <fullName evidence="12">Tumor-associated calcium signal transducer 1</fullName>
    </alternativeName>
</protein>
<dbReference type="Proteomes" id="UP000694521">
    <property type="component" value="Unplaced"/>
</dbReference>
<keyword evidence="9 15" id="KW-0472">Membrane</keyword>
<dbReference type="PANTHER" id="PTHR14168">
    <property type="entry name" value="TUMOR-ASSOCIATED CALCIUM SIGNAL TRANSDUCER"/>
    <property type="match status" value="1"/>
</dbReference>
<feature type="transmembrane region" description="Helical" evidence="15">
    <location>
        <begin position="519"/>
        <end position="540"/>
    </location>
</feature>
<evidence type="ECO:0000256" key="7">
    <source>
        <dbReference type="ARBA" id="ARBA00022737"/>
    </source>
</evidence>
<comment type="similarity">
    <text evidence="2">Belongs to the EPCAM family.</text>
</comment>
<evidence type="ECO:0000256" key="15">
    <source>
        <dbReference type="SAM" id="Phobius"/>
    </source>
</evidence>
<dbReference type="PANTHER" id="PTHR14168:SF2">
    <property type="entry name" value="EPITHELIAL CELL ADHESION MOLECULE"/>
    <property type="match status" value="1"/>
</dbReference>
<keyword evidence="6" id="KW-0732">Signal</keyword>
<dbReference type="PROSITE" id="PS51162">
    <property type="entry name" value="THYROGLOBULIN_1_2"/>
    <property type="match status" value="1"/>
</dbReference>
<dbReference type="GO" id="GO:0098641">
    <property type="term" value="F:cadherin binding involved in cell-cell adhesion"/>
    <property type="evidence" value="ECO:0007669"/>
    <property type="project" value="TreeGrafter"/>
</dbReference>
<sequence length="565" mass="60847">MSSGSPCSIQFRPGAGGRGRFNSAWLPREEVPLPPSARLRCNQSQEGAARPSPAEPVGRLTSLPAAHTALALCPVRSSEAFRGLSAPHRRLKPWSRSAGLRSCCCCVPLPAPRTVSARTAPLGPPRAFPASPNGALDPRGRPRSVSAEPPHEPGWWAPRSARPLAAPQNGAPAEAGGARGREGARPSRPSPPTALAPSAGRPRLGVPSFKKGPAAGPGASRGKFSPFAGAAGVVEGAWRPGSDRPRLVRGGCGSPRRPRGQPPPRLAVGSIRAHGCVSLPDCVCQKNKRVTDCALVNGVCQCSSIGSGVIVNCDTLTSKCLLMKAEVKSTKSGRREKPKDAFEDTDGLYDPECENNGVFKAKQCNGTTCWCVNTAGVRRTDKHDTDLKCNQLVRTTWIIIEIKHTERETPLNPESLKKFFKETIARRYMLNGRYITNVMYENPYITIDLKQNSSDKSAGEVDIADVAYYFEKDVKGDSIFLNDRLNVSIDNEVVPIEKTVVYYVDEIAPEFSMKSLTPGVIAVIVIVIVAIVAGIVVLVLTRRKKGKYVKAEVKEMNEMHRGLNA</sequence>
<dbReference type="Pfam" id="PF00086">
    <property type="entry name" value="Thyroglobulin_1"/>
    <property type="match status" value="1"/>
</dbReference>
<accession>A0A8B9E7I7</accession>
<evidence type="ECO:0000256" key="9">
    <source>
        <dbReference type="ARBA" id="ARBA00023136"/>
    </source>
</evidence>
<dbReference type="Ensembl" id="ENSACDT00005021557.1">
    <property type="protein sequence ID" value="ENSACDP00005017964.1"/>
    <property type="gene ID" value="ENSACDG00005013091.1"/>
</dbReference>
<evidence type="ECO:0000256" key="3">
    <source>
        <dbReference type="ARBA" id="ARBA00015562"/>
    </source>
</evidence>
<reference evidence="17" key="1">
    <citation type="submission" date="2025-08" db="UniProtKB">
        <authorList>
            <consortium name="Ensembl"/>
        </authorList>
    </citation>
    <scope>IDENTIFICATION</scope>
</reference>
<dbReference type="GO" id="GO:0016328">
    <property type="term" value="C:lateral plasma membrane"/>
    <property type="evidence" value="ECO:0007669"/>
    <property type="project" value="UniProtKB-SubCell"/>
</dbReference>
<keyword evidence="18" id="KW-1185">Reference proteome</keyword>
<name>A0A8B9E7I7_ANSCY</name>
<dbReference type="InterPro" id="IPR041630">
    <property type="entry name" value="EpCAM_N"/>
</dbReference>
<keyword evidence="5 15" id="KW-0812">Transmembrane</keyword>
<evidence type="ECO:0000256" key="2">
    <source>
        <dbReference type="ARBA" id="ARBA00007669"/>
    </source>
</evidence>
<dbReference type="Pfam" id="PF18635">
    <property type="entry name" value="EpCAM_N"/>
    <property type="match status" value="1"/>
</dbReference>
<evidence type="ECO:0000256" key="13">
    <source>
        <dbReference type="PROSITE-ProRule" id="PRU00500"/>
    </source>
</evidence>
<feature type="region of interest" description="Disordered" evidence="14">
    <location>
        <begin position="236"/>
        <end position="264"/>
    </location>
</feature>
<keyword evidence="7" id="KW-0677">Repeat</keyword>
<dbReference type="SUPFAM" id="SSF57610">
    <property type="entry name" value="Thyroglobulin type-1 domain"/>
    <property type="match status" value="1"/>
</dbReference>
<comment type="caution">
    <text evidence="13">Lacks conserved residue(s) required for the propagation of feature annotation.</text>
</comment>
<dbReference type="InterPro" id="IPR036857">
    <property type="entry name" value="Thyroglobulin_1_sf"/>
</dbReference>
<dbReference type="Pfam" id="PF21283">
    <property type="entry name" value="EPCAM-Trop-2_C"/>
    <property type="match status" value="1"/>
</dbReference>
<keyword evidence="4" id="KW-1003">Cell membrane</keyword>
<evidence type="ECO:0000256" key="5">
    <source>
        <dbReference type="ARBA" id="ARBA00022692"/>
    </source>
</evidence>
<feature type="region of interest" description="Disordered" evidence="14">
    <location>
        <begin position="1"/>
        <end position="22"/>
    </location>
</feature>
<gene>
    <name evidence="17" type="primary">EPCAM</name>
</gene>
<keyword evidence="10" id="KW-1015">Disulfide bond</keyword>
<evidence type="ECO:0000313" key="18">
    <source>
        <dbReference type="Proteomes" id="UP000694521"/>
    </source>
</evidence>
<dbReference type="PROSITE" id="PS00484">
    <property type="entry name" value="THYROGLOBULIN_1_1"/>
    <property type="match status" value="1"/>
</dbReference>
<evidence type="ECO:0000313" key="17">
    <source>
        <dbReference type="Ensembl" id="ENSACDP00005017964.1"/>
    </source>
</evidence>
<evidence type="ECO:0000256" key="1">
    <source>
        <dbReference type="ARBA" id="ARBA00004591"/>
    </source>
</evidence>
<dbReference type="AlphaFoldDB" id="A0A8B9E7I7"/>
<dbReference type="SMART" id="SM00211">
    <property type="entry name" value="TY"/>
    <property type="match status" value="1"/>
</dbReference>
<evidence type="ECO:0000256" key="14">
    <source>
        <dbReference type="SAM" id="MobiDB-lite"/>
    </source>
</evidence>
<evidence type="ECO:0000256" key="12">
    <source>
        <dbReference type="ARBA" id="ARBA00031829"/>
    </source>
</evidence>
<proteinExistence type="inferred from homology"/>
<dbReference type="InterPro" id="IPR049420">
    <property type="entry name" value="EPCAM-Trop-2_C"/>
</dbReference>
<evidence type="ECO:0000256" key="11">
    <source>
        <dbReference type="ARBA" id="ARBA00023180"/>
    </source>
</evidence>
<keyword evidence="8 15" id="KW-1133">Transmembrane helix</keyword>
<feature type="region of interest" description="Disordered" evidence="14">
    <location>
        <begin position="117"/>
        <end position="223"/>
    </location>
</feature>
<reference evidence="17" key="2">
    <citation type="submission" date="2025-09" db="UniProtKB">
        <authorList>
            <consortium name="Ensembl"/>
        </authorList>
    </citation>
    <scope>IDENTIFICATION</scope>
</reference>
<keyword evidence="11" id="KW-0325">Glycoprotein</keyword>